<organism evidence="4 5">
    <name type="scientific">Candidatus Fimenecus excrementigallinarum</name>
    <dbReference type="NCBI Taxonomy" id="2840816"/>
    <lineage>
        <taxon>Bacteria</taxon>
        <taxon>Bacillati</taxon>
        <taxon>Bacillota</taxon>
        <taxon>Clostridia</taxon>
        <taxon>Candidatus Fimenecus</taxon>
    </lineage>
</organism>
<dbReference type="AlphaFoldDB" id="A0A9D1IE48"/>
<reference evidence="4" key="2">
    <citation type="journal article" date="2021" name="PeerJ">
        <title>Extensive microbial diversity within the chicken gut microbiome revealed by metagenomics and culture.</title>
        <authorList>
            <person name="Gilroy R."/>
            <person name="Ravi A."/>
            <person name="Getino M."/>
            <person name="Pursley I."/>
            <person name="Horton D.L."/>
            <person name="Alikhan N.F."/>
            <person name="Baker D."/>
            <person name="Gharbi K."/>
            <person name="Hall N."/>
            <person name="Watson M."/>
            <person name="Adriaenssens E.M."/>
            <person name="Foster-Nyarko E."/>
            <person name="Jarju S."/>
            <person name="Secka A."/>
            <person name="Antonio M."/>
            <person name="Oren A."/>
            <person name="Chaudhuri R.R."/>
            <person name="La Ragione R."/>
            <person name="Hildebrand F."/>
            <person name="Pallen M.J."/>
        </authorList>
    </citation>
    <scope>NUCLEOTIDE SEQUENCE</scope>
    <source>
        <strain evidence="4">ChiGjej1B1-19959</strain>
    </source>
</reference>
<dbReference type="EMBL" id="DVMW01000008">
    <property type="protein sequence ID" value="HIU35151.1"/>
    <property type="molecule type" value="Genomic_DNA"/>
</dbReference>
<keyword evidence="1" id="KW-0812">Transmembrane</keyword>
<dbReference type="SMART" id="SM00710">
    <property type="entry name" value="PbH1"/>
    <property type="match status" value="6"/>
</dbReference>
<keyword evidence="2" id="KW-0732">Signal</keyword>
<dbReference type="Pfam" id="PF21231">
    <property type="entry name" value="GH141_M"/>
    <property type="match status" value="1"/>
</dbReference>
<evidence type="ECO:0000313" key="4">
    <source>
        <dbReference type="EMBL" id="HIU35151.1"/>
    </source>
</evidence>
<keyword evidence="1" id="KW-1133">Transmembrane helix</keyword>
<name>A0A9D1IE48_9FIRM</name>
<dbReference type="Gene3D" id="2.160.20.10">
    <property type="entry name" value="Single-stranded right-handed beta-helix, Pectin lyase-like"/>
    <property type="match status" value="2"/>
</dbReference>
<feature type="domain" description="GH141-like insertion" evidence="3">
    <location>
        <begin position="196"/>
        <end position="284"/>
    </location>
</feature>
<evidence type="ECO:0000259" key="3">
    <source>
        <dbReference type="Pfam" id="PF21231"/>
    </source>
</evidence>
<keyword evidence="1" id="KW-0472">Membrane</keyword>
<dbReference type="InterPro" id="IPR006626">
    <property type="entry name" value="PbH1"/>
</dbReference>
<dbReference type="InterPro" id="IPR012334">
    <property type="entry name" value="Pectin_lyas_fold"/>
</dbReference>
<dbReference type="PANTHER" id="PTHR36453">
    <property type="entry name" value="SECRETED PROTEIN-RELATED"/>
    <property type="match status" value="1"/>
</dbReference>
<dbReference type="SUPFAM" id="SSF51126">
    <property type="entry name" value="Pectin lyase-like"/>
    <property type="match status" value="1"/>
</dbReference>
<feature type="chain" id="PRO_5038592956" evidence="2">
    <location>
        <begin position="25"/>
        <end position="728"/>
    </location>
</feature>
<dbReference type="InterPro" id="IPR048482">
    <property type="entry name" value="GH141_ins"/>
</dbReference>
<feature type="transmembrane region" description="Helical" evidence="1">
    <location>
        <begin position="694"/>
        <end position="716"/>
    </location>
</feature>
<evidence type="ECO:0000256" key="2">
    <source>
        <dbReference type="SAM" id="SignalP"/>
    </source>
</evidence>
<sequence>MRKALAGLLAAVLLCMCLPALSFAEGTENMENVAFRLTVDPARTPDGKTVFSSLADAKAYVRTLDKSHGDVVVELADGVYELDETLVFTPEDSGTPNGRVRYVAAEGAHPVLSGGKTVTGDWRDEGHGIYSVELSRDRKLRALYVNGERAYMTSEVAKGRGATGEVTVTAGEADWAWADGTVHDGVLFEKDAIPVDTRNPEDIELMTQTRWNTTIVCVDSLKRRGLRLEAKLQMPYAGIAQTLGWGNEYQFKENNMIYNVFEHLDEPGEFYFDKAGGRLYYCPREGEDLSTAQVVVPTLESILRIEGESLENRVHDLSFEGLTFAYTDWNLHEVGGSFGRATNQAAAALTAFAEEDWHGYLYRAYDVGPAAVLLTSAERIELSGNTVCHTGNDGVSLVNDVSDTAVTANAVYDTAGAALLIGHPQHMYIGDKASDKGRHAEREKYDVTVEGACKSLTVENNLFKNTSRLFWGVAGVLVYAADGLAFEHNNIENTTYSGLSLGWGWWNMNGDSESVVPGTPSTTTRNLSVRYNKFVNTVTTLSDAGAIYTIGDMPGTVISENYIDTIGSAYSNKAYHIRGIHIDEGTRHVYGEKNVIKIDPAYACIDCGDWGKKGNNTWDNNYSTAQSYTTTETYEPGTVITNAHYVPDADWDVTAQAVVDNAGVAPQVYAAFPAAARESEMAVMRAIPEYKPNVPLIGGLSVAGAAALAACAVCIVRKVIRKRRQKAQ</sequence>
<dbReference type="Proteomes" id="UP000824071">
    <property type="component" value="Unassembled WGS sequence"/>
</dbReference>
<reference evidence="4" key="1">
    <citation type="submission" date="2020-10" db="EMBL/GenBank/DDBJ databases">
        <authorList>
            <person name="Gilroy R."/>
        </authorList>
    </citation>
    <scope>NUCLEOTIDE SEQUENCE</scope>
    <source>
        <strain evidence="4">ChiGjej1B1-19959</strain>
    </source>
</reference>
<comment type="caution">
    <text evidence="4">The sequence shown here is derived from an EMBL/GenBank/DDBJ whole genome shotgun (WGS) entry which is preliminary data.</text>
</comment>
<proteinExistence type="predicted"/>
<feature type="signal peptide" evidence="2">
    <location>
        <begin position="1"/>
        <end position="24"/>
    </location>
</feature>
<accession>A0A9D1IE48</accession>
<dbReference type="InterPro" id="IPR011050">
    <property type="entry name" value="Pectin_lyase_fold/virulence"/>
</dbReference>
<evidence type="ECO:0000313" key="5">
    <source>
        <dbReference type="Proteomes" id="UP000824071"/>
    </source>
</evidence>
<gene>
    <name evidence="4" type="ORF">IAC53_00900</name>
</gene>
<dbReference type="PANTHER" id="PTHR36453:SF1">
    <property type="entry name" value="RIGHT HANDED BETA HELIX DOMAIN-CONTAINING PROTEIN"/>
    <property type="match status" value="1"/>
</dbReference>
<evidence type="ECO:0000256" key="1">
    <source>
        <dbReference type="SAM" id="Phobius"/>
    </source>
</evidence>
<protein>
    <submittedName>
        <fullName evidence="4">Right-handed parallel beta-helix repeat-containing protein</fullName>
    </submittedName>
</protein>